<evidence type="ECO:0000259" key="2">
    <source>
        <dbReference type="Pfam" id="PF00082"/>
    </source>
</evidence>
<sequence>MAAPHVSGLAALLLAHDSTLTSEEIRQLIRSGADDLGAGGKDPYFGFGRINAGRSLEMDSVKPLAPYILTPGSRTGISGTSYQIKGGVPGNNFSQYRVEVGLGRSPTSWTEVVVSDTQVISGILATIDTTQLAPSNYTIRLIATDTAGKTYQFQVFDVGVNFYEAYISDPVSSISAGFVPVAGTAQTLNGLGFSRYTLDWGLGAAPDSYSTAGVSLANGGTVPVINGSLGTWDTTALVPGQTYSLRLKVYGISGNPAISTNTVVFALPVTPTPVPTATASPTPLPTITPTPTLLPTITPTPTPRTISLRGVSTSTNTSKVRTFTINRPAGVEVGDVMLAQVTVRGATTTVTAPSGWQTIRTDKAGSDLVNSLYYRVASASEPTSYSWTLNRPQLASGGILDYVGADTASPVSANSGRYNKNTQTITAPSVTTSTANSKVVFITAAGTQTSVTPPAGFSPAYSSGVQGNLTSYVADQTVVSVGPIGNQVGTLGIKSNNVGALVVLRPAL</sequence>
<dbReference type="PROSITE" id="PS51892">
    <property type="entry name" value="SUBTILASE"/>
    <property type="match status" value="1"/>
</dbReference>
<accession>A0A0G1U6X2</accession>
<evidence type="ECO:0000256" key="1">
    <source>
        <dbReference type="PROSITE-ProRule" id="PRU01240"/>
    </source>
</evidence>
<protein>
    <recommendedName>
        <fullName evidence="2">Peptidase S8/S53 domain-containing protein</fullName>
    </recommendedName>
</protein>
<dbReference type="Pfam" id="PF00082">
    <property type="entry name" value="Peptidase_S8"/>
    <property type="match status" value="1"/>
</dbReference>
<dbReference type="Gene3D" id="3.40.50.200">
    <property type="entry name" value="Peptidase S8/S53 domain"/>
    <property type="match status" value="1"/>
</dbReference>
<dbReference type="GO" id="GO:0006508">
    <property type="term" value="P:proteolysis"/>
    <property type="evidence" value="ECO:0007669"/>
    <property type="project" value="InterPro"/>
</dbReference>
<evidence type="ECO:0000313" key="3">
    <source>
        <dbReference type="EMBL" id="KKU89842.1"/>
    </source>
</evidence>
<feature type="domain" description="Peptidase S8/S53" evidence="2">
    <location>
        <begin position="1"/>
        <end position="48"/>
    </location>
</feature>
<comment type="caution">
    <text evidence="3">The sequence shown here is derived from an EMBL/GenBank/DDBJ whole genome shotgun (WGS) entry which is preliminary data.</text>
</comment>
<dbReference type="EMBL" id="LCPC01000004">
    <property type="protein sequence ID" value="KKU89842.1"/>
    <property type="molecule type" value="Genomic_DNA"/>
</dbReference>
<dbReference type="InterPro" id="IPR036852">
    <property type="entry name" value="Peptidase_S8/S53_dom_sf"/>
</dbReference>
<comment type="similarity">
    <text evidence="1">Belongs to the peptidase S8 family.</text>
</comment>
<dbReference type="SUPFAM" id="SSF52743">
    <property type="entry name" value="Subtilisin-like"/>
    <property type="match status" value="1"/>
</dbReference>
<comment type="caution">
    <text evidence="1">Lacks conserved residue(s) required for the propagation of feature annotation.</text>
</comment>
<dbReference type="GO" id="GO:0004252">
    <property type="term" value="F:serine-type endopeptidase activity"/>
    <property type="evidence" value="ECO:0007669"/>
    <property type="project" value="InterPro"/>
</dbReference>
<proteinExistence type="inferred from homology"/>
<name>A0A0G1U6X2_9BACT</name>
<reference evidence="3 4" key="1">
    <citation type="journal article" date="2015" name="Nature">
        <title>rRNA introns, odd ribosomes, and small enigmatic genomes across a large radiation of phyla.</title>
        <authorList>
            <person name="Brown C.T."/>
            <person name="Hug L.A."/>
            <person name="Thomas B.C."/>
            <person name="Sharon I."/>
            <person name="Castelle C.J."/>
            <person name="Singh A."/>
            <person name="Wilkins M.J."/>
            <person name="Williams K.H."/>
            <person name="Banfield J.F."/>
        </authorList>
    </citation>
    <scope>NUCLEOTIDE SEQUENCE [LARGE SCALE GENOMIC DNA]</scope>
</reference>
<gene>
    <name evidence="3" type="ORF">UY20_C0004G0024</name>
</gene>
<organism evidence="3 4">
    <name type="scientific">Candidatus Yanofskybacteria bacterium GW2011_GWA1_48_10</name>
    <dbReference type="NCBI Taxonomy" id="1619022"/>
    <lineage>
        <taxon>Bacteria</taxon>
        <taxon>Candidatus Yanofskyibacteriota</taxon>
    </lineage>
</organism>
<dbReference type="Proteomes" id="UP000034403">
    <property type="component" value="Unassembled WGS sequence"/>
</dbReference>
<dbReference type="InterPro" id="IPR000209">
    <property type="entry name" value="Peptidase_S8/S53_dom"/>
</dbReference>
<dbReference type="AlphaFoldDB" id="A0A0G1U6X2"/>
<evidence type="ECO:0000313" key="4">
    <source>
        <dbReference type="Proteomes" id="UP000034403"/>
    </source>
</evidence>